<evidence type="ECO:0000256" key="3">
    <source>
        <dbReference type="ARBA" id="ARBA00020071"/>
    </source>
</evidence>
<sequence>MIDKQGQSGPARDFVGYGQRPPQANWPAGARIAVQFVVNYEEGSEYAIPDGDPASERGLLETVSAVPDGVRDLAAESLYEYGSRVGVWRLLDLFDTRDIPITLFACAVAVERNPELAAYLRSASHEVCCHGLRWERHWLLSEAEERDHIARAVALLERTVGRRPLGWYCRYGPSIHTRRLLREEGGFVYDSDAYNDELPYWDREPGRPHLVIPYTHDANDAKLINPIGLGSVSAYFEYLRNTFDVLYREGGSTPKMMSIGLHARLARPGRLPALEAFLDHIARHDRVWIARRIDIARHWSAHHPRIDAGVPS</sequence>
<organism evidence="6 7">
    <name type="scientific">Borborobacter arsenicus</name>
    <dbReference type="NCBI Taxonomy" id="1851146"/>
    <lineage>
        <taxon>Bacteria</taxon>
        <taxon>Pseudomonadati</taxon>
        <taxon>Pseudomonadota</taxon>
        <taxon>Alphaproteobacteria</taxon>
        <taxon>Hyphomicrobiales</taxon>
        <taxon>Phyllobacteriaceae</taxon>
        <taxon>Borborobacter</taxon>
    </lineage>
</organism>
<proteinExistence type="inferred from homology"/>
<evidence type="ECO:0000256" key="1">
    <source>
        <dbReference type="ARBA" id="ARBA00003236"/>
    </source>
</evidence>
<dbReference type="EMBL" id="RKST01000026">
    <property type="protein sequence ID" value="RUM96012.1"/>
    <property type="molecule type" value="Genomic_DNA"/>
</dbReference>
<dbReference type="SUPFAM" id="SSF88713">
    <property type="entry name" value="Glycoside hydrolase/deacetylase"/>
    <property type="match status" value="1"/>
</dbReference>
<dbReference type="RefSeq" id="WP_128625438.1">
    <property type="nucleotide sequence ID" value="NZ_ML133513.1"/>
</dbReference>
<dbReference type="PROSITE" id="PS51677">
    <property type="entry name" value="NODB"/>
    <property type="match status" value="1"/>
</dbReference>
<evidence type="ECO:0000313" key="7">
    <source>
        <dbReference type="Proteomes" id="UP000281647"/>
    </source>
</evidence>
<feature type="domain" description="NodB homology" evidence="5">
    <location>
        <begin position="73"/>
        <end position="290"/>
    </location>
</feature>
<evidence type="ECO:0000256" key="2">
    <source>
        <dbReference type="ARBA" id="ARBA00010973"/>
    </source>
</evidence>
<keyword evidence="7" id="KW-1185">Reference proteome</keyword>
<reference evidence="6 7" key="1">
    <citation type="submission" date="2018-11" db="EMBL/GenBank/DDBJ databases">
        <title>Pseudaminobacter arsenicus sp. nov., an arsenic-resistant bacterium isolated from arsenic-rich aquifers.</title>
        <authorList>
            <person name="Mu Y."/>
        </authorList>
    </citation>
    <scope>NUCLEOTIDE SEQUENCE [LARGE SCALE GENOMIC DNA]</scope>
    <source>
        <strain evidence="6 7">CB3</strain>
    </source>
</reference>
<dbReference type="GO" id="GO:0016810">
    <property type="term" value="F:hydrolase activity, acting on carbon-nitrogen (but not peptide) bonds"/>
    <property type="evidence" value="ECO:0007669"/>
    <property type="project" value="InterPro"/>
</dbReference>
<dbReference type="Pfam" id="PF01522">
    <property type="entry name" value="Polysacc_deac_1"/>
    <property type="match status" value="1"/>
</dbReference>
<evidence type="ECO:0000259" key="5">
    <source>
        <dbReference type="PROSITE" id="PS51677"/>
    </source>
</evidence>
<dbReference type="Gene3D" id="3.20.20.370">
    <property type="entry name" value="Glycoside hydrolase/deacetylase"/>
    <property type="match status" value="1"/>
</dbReference>
<dbReference type="Proteomes" id="UP000281647">
    <property type="component" value="Unassembled WGS sequence"/>
</dbReference>
<dbReference type="InterPro" id="IPR011330">
    <property type="entry name" value="Glyco_hydro/deAcase_b/a-brl"/>
</dbReference>
<dbReference type="PANTHER" id="PTHR43123:SF1">
    <property type="entry name" value="POLYSACCHARIDE DEACETYLASE-RELATED"/>
    <property type="match status" value="1"/>
</dbReference>
<dbReference type="CDD" id="cd10977">
    <property type="entry name" value="CE4_PuuE_SpCDA1"/>
    <property type="match status" value="1"/>
</dbReference>
<dbReference type="PANTHER" id="PTHR43123">
    <property type="entry name" value="POLYSACCHARIDE DEACETYLASE-RELATED"/>
    <property type="match status" value="1"/>
</dbReference>
<dbReference type="OrthoDB" id="9787041at2"/>
<gene>
    <name evidence="6" type="ORF">EET67_20295</name>
</gene>
<evidence type="ECO:0000313" key="6">
    <source>
        <dbReference type="EMBL" id="RUM96012.1"/>
    </source>
</evidence>
<protein>
    <recommendedName>
        <fullName evidence="3">Chitooligosaccharide deacetylase</fullName>
    </recommendedName>
    <alternativeName>
        <fullName evidence="4">Nodulation protein B</fullName>
    </alternativeName>
</protein>
<comment type="caution">
    <text evidence="6">The sequence shown here is derived from an EMBL/GenBank/DDBJ whole genome shotgun (WGS) entry which is preliminary data.</text>
</comment>
<accession>A0A432V1T0</accession>
<dbReference type="InterPro" id="IPR002509">
    <property type="entry name" value="NODB_dom"/>
</dbReference>
<comment type="similarity">
    <text evidence="2">Belongs to the polysaccharide deacetylase family.</text>
</comment>
<dbReference type="AlphaFoldDB" id="A0A432V1T0"/>
<comment type="function">
    <text evidence="1">Is involved in generating a small heat-stable compound (Nod), an acylated oligomer of N-acetylglucosamine, that stimulates mitosis in various plant protoplasts.</text>
</comment>
<dbReference type="GO" id="GO:0005975">
    <property type="term" value="P:carbohydrate metabolic process"/>
    <property type="evidence" value="ECO:0007669"/>
    <property type="project" value="InterPro"/>
</dbReference>
<evidence type="ECO:0000256" key="4">
    <source>
        <dbReference type="ARBA" id="ARBA00032976"/>
    </source>
</evidence>
<dbReference type="InterPro" id="IPR017625">
    <property type="entry name" value="PuuE"/>
</dbReference>
<name>A0A432V1T0_9HYPH</name>